<accession>A0ABN1GJ77</accession>
<name>A0ABN1GJ77_9ACTN</name>
<dbReference type="Pfam" id="PF00391">
    <property type="entry name" value="PEP-utilizers"/>
    <property type="match status" value="1"/>
</dbReference>
<dbReference type="PANTHER" id="PTHR43615:SF1">
    <property type="entry name" value="PPDK_N DOMAIN-CONTAINING PROTEIN"/>
    <property type="match status" value="1"/>
</dbReference>
<sequence length="547" mass="59623">MSADNARELASLRLGPEDWDPLHTVSEPGDYWSTGNFGEAMPGVMTPLGWTFWGPTADRATRGAFASMGALTKAEATCPANPQDRVANVFYGRVAGKVNFLVSVGDRLPGTSGAAVAEQVVGAMPEQLTSRPTRRRYLAIALRFPITFATINRRVRTLAAETQAWWEENIARTSDLTRPEAITQLLEAHRRFDRIVAEHGLHVLCATQPVYDQLSRLVGPDRVTSFMSGYGAHAESAMVADMWAASRGRLSVDEVVRRHGYHGPNEGEISGRVWREDDSGLRRLLDGYRTKPASADPSLVEARKRQERHELEAALLRSMPPFRRLRARLVLRLAAGIIPMRGVGKAAFLQSLDMARAAARRLGELMVDDDLLDTIDDVFYLTLDEVVRPPRDARELVARRRERRAYYETLELPPAWLGNPEPHPKQTSVEITGAVVEGVAASPGVAEGRVRVVTDPGADDIEPGEILVAPVTDPSWASVMFISGALVVDIGGALSHAAIVARELGVPCVVNTQTGTRSLRTGDIVRVDGGSGRVELLRRAADGGAET</sequence>
<proteinExistence type="predicted"/>
<dbReference type="SUPFAM" id="SSF52009">
    <property type="entry name" value="Phosphohistidine domain"/>
    <property type="match status" value="1"/>
</dbReference>
<evidence type="ECO:0000313" key="3">
    <source>
        <dbReference type="Proteomes" id="UP001500957"/>
    </source>
</evidence>
<evidence type="ECO:0000259" key="1">
    <source>
        <dbReference type="Pfam" id="PF00391"/>
    </source>
</evidence>
<feature type="domain" description="PEP-utilising enzyme mobile" evidence="1">
    <location>
        <begin position="461"/>
        <end position="532"/>
    </location>
</feature>
<dbReference type="InterPro" id="IPR008279">
    <property type="entry name" value="PEP-util_enz_mobile_dom"/>
</dbReference>
<dbReference type="InterPro" id="IPR036637">
    <property type="entry name" value="Phosphohistidine_dom_sf"/>
</dbReference>
<keyword evidence="3" id="KW-1185">Reference proteome</keyword>
<dbReference type="Proteomes" id="UP001500957">
    <property type="component" value="Unassembled WGS sequence"/>
</dbReference>
<comment type="caution">
    <text evidence="2">The sequence shown here is derived from an EMBL/GenBank/DDBJ whole genome shotgun (WGS) entry which is preliminary data.</text>
</comment>
<evidence type="ECO:0000313" key="2">
    <source>
        <dbReference type="EMBL" id="GAA0612601.1"/>
    </source>
</evidence>
<gene>
    <name evidence="2" type="ORF">GCM10009547_13260</name>
</gene>
<dbReference type="InterPro" id="IPR051549">
    <property type="entry name" value="PEP_Utilizing_Enz"/>
</dbReference>
<organism evidence="2 3">
    <name type="scientific">Sporichthya brevicatena</name>
    <dbReference type="NCBI Taxonomy" id="171442"/>
    <lineage>
        <taxon>Bacteria</taxon>
        <taxon>Bacillati</taxon>
        <taxon>Actinomycetota</taxon>
        <taxon>Actinomycetes</taxon>
        <taxon>Sporichthyales</taxon>
        <taxon>Sporichthyaceae</taxon>
        <taxon>Sporichthya</taxon>
    </lineage>
</organism>
<dbReference type="EMBL" id="BAAAHE010000008">
    <property type="protein sequence ID" value="GAA0612601.1"/>
    <property type="molecule type" value="Genomic_DNA"/>
</dbReference>
<dbReference type="PANTHER" id="PTHR43615">
    <property type="entry name" value="PHOSPHOENOLPYRUVATE SYNTHASE-RELATED"/>
    <property type="match status" value="1"/>
</dbReference>
<protein>
    <recommendedName>
        <fullName evidence="1">PEP-utilising enzyme mobile domain-containing protein</fullName>
    </recommendedName>
</protein>
<reference evidence="2 3" key="1">
    <citation type="journal article" date="2019" name="Int. J. Syst. Evol. Microbiol.">
        <title>The Global Catalogue of Microorganisms (GCM) 10K type strain sequencing project: providing services to taxonomists for standard genome sequencing and annotation.</title>
        <authorList>
            <consortium name="The Broad Institute Genomics Platform"/>
            <consortium name="The Broad Institute Genome Sequencing Center for Infectious Disease"/>
            <person name="Wu L."/>
            <person name="Ma J."/>
        </authorList>
    </citation>
    <scope>NUCLEOTIDE SEQUENCE [LARGE SCALE GENOMIC DNA]</scope>
    <source>
        <strain evidence="2 3">JCM 10671</strain>
    </source>
</reference>
<dbReference type="Gene3D" id="3.50.30.10">
    <property type="entry name" value="Phosphohistidine domain"/>
    <property type="match status" value="1"/>
</dbReference>
<dbReference type="RefSeq" id="WP_344602885.1">
    <property type="nucleotide sequence ID" value="NZ_BAAAHE010000008.1"/>
</dbReference>